<dbReference type="STRING" id="930152.SAMN05216565_11955"/>
<accession>A0A1H0WYM9</accession>
<feature type="compositionally biased region" description="Polar residues" evidence="2">
    <location>
        <begin position="173"/>
        <end position="197"/>
    </location>
</feature>
<dbReference type="Gene3D" id="2.60.40.1220">
    <property type="match status" value="1"/>
</dbReference>
<evidence type="ECO:0000313" key="6">
    <source>
        <dbReference type="Proteomes" id="UP000199159"/>
    </source>
</evidence>
<keyword evidence="3" id="KW-0812">Transmembrane</keyword>
<evidence type="ECO:0000256" key="2">
    <source>
        <dbReference type="SAM" id="MobiDB-lite"/>
    </source>
</evidence>
<dbReference type="OrthoDB" id="9778998at2"/>
<dbReference type="Pfam" id="PF09826">
    <property type="entry name" value="Beta_propel"/>
    <property type="match status" value="1"/>
</dbReference>
<evidence type="ECO:0000256" key="1">
    <source>
        <dbReference type="ARBA" id="ARBA00022729"/>
    </source>
</evidence>
<organism evidence="5 6">
    <name type="scientific">Litchfieldia salsa</name>
    <dbReference type="NCBI Taxonomy" id="930152"/>
    <lineage>
        <taxon>Bacteria</taxon>
        <taxon>Bacillati</taxon>
        <taxon>Bacillota</taxon>
        <taxon>Bacilli</taxon>
        <taxon>Bacillales</taxon>
        <taxon>Bacillaceae</taxon>
        <taxon>Litchfieldia</taxon>
    </lineage>
</organism>
<evidence type="ECO:0000256" key="3">
    <source>
        <dbReference type="SAM" id="Phobius"/>
    </source>
</evidence>
<keyword evidence="3" id="KW-0472">Membrane</keyword>
<keyword evidence="6" id="KW-1185">Reference proteome</keyword>
<dbReference type="AlphaFoldDB" id="A0A1H0WYM9"/>
<proteinExistence type="predicted"/>
<dbReference type="EMBL" id="FNJU01000019">
    <property type="protein sequence ID" value="SDP95801.1"/>
    <property type="molecule type" value="Genomic_DNA"/>
</dbReference>
<dbReference type="Proteomes" id="UP000199159">
    <property type="component" value="Unassembled WGS sequence"/>
</dbReference>
<dbReference type="InterPro" id="IPR014755">
    <property type="entry name" value="Cu-Rt/internalin_Ig-like"/>
</dbReference>
<dbReference type="InterPro" id="IPR032812">
    <property type="entry name" value="SbsA_Ig"/>
</dbReference>
<dbReference type="Pfam" id="PF13205">
    <property type="entry name" value="Big_5"/>
    <property type="match status" value="1"/>
</dbReference>
<dbReference type="InterPro" id="IPR019198">
    <property type="entry name" value="Beta_propeller_containing"/>
</dbReference>
<evidence type="ECO:0000259" key="4">
    <source>
        <dbReference type="Pfam" id="PF13205"/>
    </source>
</evidence>
<feature type="transmembrane region" description="Helical" evidence="3">
    <location>
        <begin position="5"/>
        <end position="25"/>
    </location>
</feature>
<evidence type="ECO:0000313" key="5">
    <source>
        <dbReference type="EMBL" id="SDP95801.1"/>
    </source>
</evidence>
<gene>
    <name evidence="5" type="ORF">SAMN05216565_11955</name>
</gene>
<reference evidence="6" key="1">
    <citation type="submission" date="2016-10" db="EMBL/GenBank/DDBJ databases">
        <authorList>
            <person name="Varghese N."/>
            <person name="Submissions S."/>
        </authorList>
    </citation>
    <scope>NUCLEOTIDE SEQUENCE [LARGE SCALE GENOMIC DNA]</scope>
    <source>
        <strain evidence="6">IBRC-M10078</strain>
    </source>
</reference>
<feature type="region of interest" description="Disordered" evidence="2">
    <location>
        <begin position="163"/>
        <end position="200"/>
    </location>
</feature>
<dbReference type="RefSeq" id="WP_090859472.1">
    <property type="nucleotide sequence ID" value="NZ_FNJU01000019.1"/>
</dbReference>
<sequence>MKKKLLIMCGVVIVSIFTLSILLGMNPKVMNKWADEKIVVMPNKKWEIEFSRKLNPKSITSDSIFIVNHKGDKQNVKLALSEDGKTITMEPPEEGFDPNASYYTLHIKKSLKANNGHSLKSAKKQTFIVQETLPVVGSKEKLEQIFKTAMERAKEERGFSLFDMGASEEKSTESAADSTGSNEAVGQGHSETNNQVSGVDEADTVKIDGEYIYQVQDGKVLITKAVPVGEMKLEGSILYKQSFSPTQIYLYKNQLVVIGYGYEEQTEVKKETTIAKEDSRIWPGYFQSTRALVYDLSDKKDPKQIRDVEIEGSYITSRRIGEHIYLVSNHSPDIWTYEKEAEMELRPRYSDSAGSEDGIDKVVNYEDIQYFPSSPETNYTVIAAFSLEEPIKEASLTTYLGSGHQLYMSKDNLYLAVADYSGYVGIRAEDNFSPNTNIYKFSIDKDTVTFQSTTEVEGTILNQFSMDEYKGHFRVVTTKGDTWDEVRPSSNNLYIYDEQLKQLGELKDLARGERIYSARFMQERIYVVTFKQVDPLFVIDASDPKKPSVLGELKIPGFSNYLHPYDENHIIGFGHDTKVVPSKQPGEEPLVLTQGVKISLFDVSDVSSPKEKFTEIIGGRGTYSPIDYDHKALLFHKAKGLFSLPVSVYYDVEGTEFEQRFEFQGAYVYQLDLDKGFQLQSKITHHMEGNHHYEDWESSISRVVYIGDYLYALSPSKITAHQMDTFELKGEIRFK</sequence>
<name>A0A1H0WYM9_9BACI</name>
<keyword evidence="1" id="KW-0732">Signal</keyword>
<keyword evidence="3" id="KW-1133">Transmembrane helix</keyword>
<feature type="domain" description="SbsA Ig-like" evidence="4">
    <location>
        <begin position="38"/>
        <end position="127"/>
    </location>
</feature>
<protein>
    <submittedName>
        <fullName evidence="5">Secreted protein containing C-terminal beta-propeller domain</fullName>
    </submittedName>
</protein>